<keyword evidence="4 9" id="KW-0862">Zinc</keyword>
<dbReference type="Pfam" id="PF00076">
    <property type="entry name" value="RRM_1"/>
    <property type="match status" value="2"/>
</dbReference>
<dbReference type="GO" id="GO:0003723">
    <property type="term" value="F:RNA binding"/>
    <property type="evidence" value="ECO:0007669"/>
    <property type="project" value="UniProtKB-UniRule"/>
</dbReference>
<dbReference type="GO" id="GO:0005634">
    <property type="term" value="C:nucleus"/>
    <property type="evidence" value="ECO:0007669"/>
    <property type="project" value="TreeGrafter"/>
</dbReference>
<feature type="compositionally biased region" description="Polar residues" evidence="10">
    <location>
        <begin position="214"/>
        <end position="226"/>
    </location>
</feature>
<feature type="compositionally biased region" description="Polar residues" evidence="10">
    <location>
        <begin position="821"/>
        <end position="846"/>
    </location>
</feature>
<evidence type="ECO:0000256" key="8">
    <source>
        <dbReference type="PROSITE-ProRule" id="PRU00176"/>
    </source>
</evidence>
<comment type="function">
    <text evidence="7">May be involved in the turnover of nuclear polyadenylated (pA+) RNA.</text>
</comment>
<evidence type="ECO:0000256" key="10">
    <source>
        <dbReference type="SAM" id="MobiDB-lite"/>
    </source>
</evidence>
<accession>A0A1A8U019</accession>
<dbReference type="PANTHER" id="PTHR14398">
    <property type="entry name" value="RNA RECOGNITION RRM/RNP DOMAIN"/>
    <property type="match status" value="1"/>
</dbReference>
<dbReference type="InterPro" id="IPR002483">
    <property type="entry name" value="PWI_dom"/>
</dbReference>
<evidence type="ECO:0000259" key="12">
    <source>
        <dbReference type="PROSITE" id="PS50103"/>
    </source>
</evidence>
<feature type="compositionally biased region" description="Basic and acidic residues" evidence="10">
    <location>
        <begin position="191"/>
        <end position="213"/>
    </location>
</feature>
<protein>
    <submittedName>
        <fullName evidence="13">RNA binding motif protein 27</fullName>
    </submittedName>
</protein>
<keyword evidence="3 9" id="KW-0863">Zinc-finger</keyword>
<dbReference type="FunFam" id="3.30.70.330:FF:000014">
    <property type="entry name" value="RNA-binding motif, single-stranded-interacting protein 3 isoform 1"/>
    <property type="match status" value="1"/>
</dbReference>
<dbReference type="PANTHER" id="PTHR14398:SF1">
    <property type="entry name" value="RNA-BINDING PROTEIN 27"/>
    <property type="match status" value="1"/>
</dbReference>
<dbReference type="InterPro" id="IPR000571">
    <property type="entry name" value="Znf_CCCH"/>
</dbReference>
<dbReference type="SUPFAM" id="SSF54928">
    <property type="entry name" value="RNA-binding domain, RBD"/>
    <property type="match status" value="1"/>
</dbReference>
<feature type="domain" description="RRM" evidence="11">
    <location>
        <begin position="580"/>
        <end position="679"/>
    </location>
</feature>
<evidence type="ECO:0000256" key="5">
    <source>
        <dbReference type="ARBA" id="ARBA00022884"/>
    </source>
</evidence>
<dbReference type="CDD" id="cd12472">
    <property type="entry name" value="RRM1_RBMS3"/>
    <property type="match status" value="1"/>
</dbReference>
<evidence type="ECO:0000256" key="9">
    <source>
        <dbReference type="PROSITE-ProRule" id="PRU00723"/>
    </source>
</evidence>
<dbReference type="InterPro" id="IPR002343">
    <property type="entry name" value="Hud_Sxl_RNA"/>
</dbReference>
<feature type="region of interest" description="Disordered" evidence="10">
    <location>
        <begin position="820"/>
        <end position="860"/>
    </location>
</feature>
<dbReference type="InterPro" id="IPR035979">
    <property type="entry name" value="RBD_domain_sf"/>
</dbReference>
<dbReference type="EMBL" id="HAEJ01000275">
    <property type="protein sequence ID" value="SBS40732.1"/>
    <property type="molecule type" value="Transcribed_RNA"/>
</dbReference>
<feature type="domain" description="RRM" evidence="11">
    <location>
        <begin position="501"/>
        <end position="574"/>
    </location>
</feature>
<feature type="region of interest" description="Disordered" evidence="10">
    <location>
        <begin position="78"/>
        <end position="261"/>
    </location>
</feature>
<reference evidence="13" key="1">
    <citation type="submission" date="2016-05" db="EMBL/GenBank/DDBJ databases">
        <authorList>
            <person name="Lavstsen T."/>
            <person name="Jespersen J.S."/>
        </authorList>
    </citation>
    <scope>NUCLEOTIDE SEQUENCE</scope>
    <source>
        <tissue evidence="13">Brain</tissue>
    </source>
</reference>
<dbReference type="FunFam" id="3.30.70.330:FF:000012">
    <property type="entry name" value="RNA-binding motif, single-stranded-interacting protein 3 isoform 1"/>
    <property type="match status" value="1"/>
</dbReference>
<evidence type="ECO:0000256" key="6">
    <source>
        <dbReference type="ARBA" id="ARBA00023054"/>
    </source>
</evidence>
<keyword evidence="5 8" id="KW-0694">RNA-binding</keyword>
<dbReference type="PRINTS" id="PR00961">
    <property type="entry name" value="HUDSXLRNA"/>
</dbReference>
<evidence type="ECO:0000256" key="4">
    <source>
        <dbReference type="ARBA" id="ARBA00022833"/>
    </source>
</evidence>
<dbReference type="Pfam" id="PF01480">
    <property type="entry name" value="PWI"/>
    <property type="match status" value="1"/>
</dbReference>
<dbReference type="InterPro" id="IPR045137">
    <property type="entry name" value="RBM26/27"/>
</dbReference>
<keyword evidence="6" id="KW-0175">Coiled coil</keyword>
<dbReference type="AlphaFoldDB" id="A0A1A8U019"/>
<organism evidence="13">
    <name type="scientific">Nothobranchius furzeri</name>
    <name type="common">Turquoise killifish</name>
    <dbReference type="NCBI Taxonomy" id="105023"/>
    <lineage>
        <taxon>Eukaryota</taxon>
        <taxon>Metazoa</taxon>
        <taxon>Chordata</taxon>
        <taxon>Craniata</taxon>
        <taxon>Vertebrata</taxon>
        <taxon>Euteleostomi</taxon>
        <taxon>Actinopterygii</taxon>
        <taxon>Neopterygii</taxon>
        <taxon>Teleostei</taxon>
        <taxon>Neoteleostei</taxon>
        <taxon>Acanthomorphata</taxon>
        <taxon>Ovalentaria</taxon>
        <taxon>Atherinomorphae</taxon>
        <taxon>Cyprinodontiformes</taxon>
        <taxon>Nothobranchiidae</taxon>
        <taxon>Nothobranchius</taxon>
    </lineage>
</organism>
<keyword evidence="1 9" id="KW-0479">Metal-binding</keyword>
<evidence type="ECO:0000313" key="13">
    <source>
        <dbReference type="EMBL" id="SBS40732.1"/>
    </source>
</evidence>
<proteinExistence type="predicted"/>
<reference evidence="13" key="2">
    <citation type="submission" date="2016-06" db="EMBL/GenBank/DDBJ databases">
        <title>The genome of a short-lived fish provides insights into sex chromosome evolution and the genetic control of aging.</title>
        <authorList>
            <person name="Reichwald K."/>
            <person name="Felder M."/>
            <person name="Petzold A."/>
            <person name="Koch P."/>
            <person name="Groth M."/>
            <person name="Platzer M."/>
        </authorList>
    </citation>
    <scope>NUCLEOTIDE SEQUENCE</scope>
    <source>
        <tissue evidence="13">Brain</tissue>
    </source>
</reference>
<evidence type="ECO:0000256" key="7">
    <source>
        <dbReference type="ARBA" id="ARBA00043866"/>
    </source>
</evidence>
<evidence type="ECO:0000256" key="2">
    <source>
        <dbReference type="ARBA" id="ARBA00022737"/>
    </source>
</evidence>
<dbReference type="GO" id="GO:1990904">
    <property type="term" value="C:ribonucleoprotein complex"/>
    <property type="evidence" value="ECO:0007669"/>
    <property type="project" value="InterPro"/>
</dbReference>
<dbReference type="SMART" id="SM00360">
    <property type="entry name" value="RRM"/>
    <property type="match status" value="2"/>
</dbReference>
<dbReference type="Gene3D" id="1.20.1390.10">
    <property type="entry name" value="PWI domain"/>
    <property type="match status" value="1"/>
</dbReference>
<dbReference type="InterPro" id="IPR000504">
    <property type="entry name" value="RRM_dom"/>
</dbReference>
<sequence>MIIENVEALKTWLAKLLEPICDADPSALANYVVALVKKDKPEKELKALCADQLDVFLQKETMGFVDKLFESLTTKNYLGNPAAKESPKEEVKPSAVKTDVVEAETPEEDRENRRRRSPLRARSNFNESRGRDDRRRDERKRRDFERHGKGGGVGDSHRERERHERRRASPRGRSYSKSRSRSRSRSNSQGKSREHRGGREFKSKFEVERKDTDGYNTSATSQQHPSSLLALPAPQHPFSSSSSSSTGPQGPGVPIVTSAHLPDSTTDSWSSYYNAQRQDGVSKPFSNKSAPLKQRCRDYDEKGFCVRGDLCLFDHGNDPLIVDDVTLPNMIPFPPPPIVPPAGLPMPLITEPPPTLRIPPMPPYGQPPPPGVFPMTGPPLIATSSKTRRQTDFQCTIHPAIRPLSRPLNTRISDKESVPLNALGSCELLSSAFRTFQLDSSYMGKRLEQQPMYPHYTYYYPHYLQTKQSYAPPSLPVAPPSPGTTGGGGQGGGLMEQLSKTNLYIRGLPPATTDQDLVKLCQPYGKIVSTKAILDKNTNQCKGYGFVDFDSPAAAQKAVASLKATGVQAQMAKQQEQDPTNLYISNLPVSMDEQELENMLKPFGHVISTRILRDANGLSRGVGFARMESTEKCDVVIQNFNGKFLKTPPGMTAPAEPLLCKFADGGQKKRQTQVKYSQNGRPWTREGESGMAITYDPNAIQNGFYSSPYSISTNRMTSITPFIAASPVSTYQVQSTSWMPHQQYVMQPTGAVITPAATIEPSLSLHPSSVMAPLTQQMNHLSLGPTGTYISAAAAAPMQGTYIPQYTAVPASAITVDGVVTDQSPQTTAPSSQDASGQQPLSVSESTGDHATAYPYQQTK</sequence>
<dbReference type="FunFam" id="1.20.1390.10:FF:000001">
    <property type="entry name" value="RNA-binding protein 26 isoform X2"/>
    <property type="match status" value="1"/>
</dbReference>
<dbReference type="PROSITE" id="PS50103">
    <property type="entry name" value="ZF_C3H1"/>
    <property type="match status" value="1"/>
</dbReference>
<feature type="zinc finger region" description="C3H1-type" evidence="9">
    <location>
        <begin position="290"/>
        <end position="318"/>
    </location>
</feature>
<dbReference type="PROSITE" id="PS50102">
    <property type="entry name" value="RRM"/>
    <property type="match status" value="2"/>
</dbReference>
<dbReference type="Gene3D" id="3.30.70.330">
    <property type="match status" value="2"/>
</dbReference>
<feature type="compositionally biased region" description="Basic and acidic residues" evidence="10">
    <location>
        <begin position="128"/>
        <end position="148"/>
    </location>
</feature>
<feature type="domain" description="C3H1-type" evidence="12">
    <location>
        <begin position="290"/>
        <end position="318"/>
    </location>
</feature>
<feature type="compositionally biased region" description="Basic residues" evidence="10">
    <location>
        <begin position="163"/>
        <end position="184"/>
    </location>
</feature>
<dbReference type="GO" id="GO:0008270">
    <property type="term" value="F:zinc ion binding"/>
    <property type="evidence" value="ECO:0007669"/>
    <property type="project" value="UniProtKB-KW"/>
</dbReference>
<evidence type="ECO:0000256" key="3">
    <source>
        <dbReference type="ARBA" id="ARBA00022771"/>
    </source>
</evidence>
<dbReference type="InterPro" id="IPR012677">
    <property type="entry name" value="Nucleotide-bd_a/b_plait_sf"/>
</dbReference>
<evidence type="ECO:0000256" key="1">
    <source>
        <dbReference type="ARBA" id="ARBA00022723"/>
    </source>
</evidence>
<evidence type="ECO:0000259" key="11">
    <source>
        <dbReference type="PROSITE" id="PS50102"/>
    </source>
</evidence>
<keyword evidence="2" id="KW-0677">Repeat</keyword>
<name>A0A1A8U019_NOTFU</name>
<gene>
    <name evidence="13" type="primary">RBM27</name>
</gene>